<evidence type="ECO:0000256" key="2">
    <source>
        <dbReference type="ARBA" id="ARBA00010145"/>
    </source>
</evidence>
<protein>
    <recommendedName>
        <fullName evidence="11">Transporter</fullName>
    </recommendedName>
</protein>
<keyword evidence="7 8" id="KW-0472">Membrane</keyword>
<sequence length="324" mass="35901">MMKFVYSIGLIFCGLLLGQGIRKKVDTEAIKATVPVEKYIRHIQKFAILGINPIITLGAFWGVQITNIKFIALPILGIIAITLGGILGFVVSKRMKHGRKQTGSMFVSSSFTNLGNFGGLICFAFFGELSYAFVSMYKMFEEILYFMVGYPIAKLHGDNETNIKTKNPILKIITDPFIYVYFVSISIGLILNVSGYVRPSFYQNINEILIPLSSIFLITSVGFYMKIRAIGSYLKECVAIASIKFIIMPIVIVSIAYLMGLSTISDGLLFKVVIVLSAMPPAFNSLIPPQIYGLDVDLANSSWLFSTGLLIVVVPILYYIVNMI</sequence>
<evidence type="ECO:0000313" key="10">
    <source>
        <dbReference type="Proteomes" id="UP000279029"/>
    </source>
</evidence>
<evidence type="ECO:0000313" key="9">
    <source>
        <dbReference type="EMBL" id="VDN48333.1"/>
    </source>
</evidence>
<dbReference type="OrthoDB" id="2840521at2"/>
<feature type="transmembrane region" description="Helical" evidence="8">
    <location>
        <begin position="303"/>
        <end position="321"/>
    </location>
</feature>
<dbReference type="PANTHER" id="PTHR36838">
    <property type="entry name" value="AUXIN EFFLUX CARRIER FAMILY PROTEIN"/>
    <property type="match status" value="1"/>
</dbReference>
<dbReference type="PANTHER" id="PTHR36838:SF3">
    <property type="entry name" value="TRANSPORTER AUXIN EFFLUX CARRIER EC FAMILY"/>
    <property type="match status" value="1"/>
</dbReference>
<keyword evidence="3" id="KW-0813">Transport</keyword>
<evidence type="ECO:0000256" key="7">
    <source>
        <dbReference type="ARBA" id="ARBA00023136"/>
    </source>
</evidence>
<keyword evidence="5 8" id="KW-0812">Transmembrane</keyword>
<feature type="transmembrane region" description="Helical" evidence="8">
    <location>
        <begin position="176"/>
        <end position="196"/>
    </location>
</feature>
<comment type="similarity">
    <text evidence="2">Belongs to the auxin efflux carrier (TC 2.A.69) family.</text>
</comment>
<dbReference type="Pfam" id="PF03547">
    <property type="entry name" value="Mem_trans"/>
    <property type="match status" value="1"/>
</dbReference>
<gene>
    <name evidence="9" type="ORF">PATL70BA_2438</name>
</gene>
<keyword evidence="4" id="KW-1003">Cell membrane</keyword>
<name>A0A3P7PE31_9FIRM</name>
<evidence type="ECO:0000256" key="6">
    <source>
        <dbReference type="ARBA" id="ARBA00022989"/>
    </source>
</evidence>
<dbReference type="KEGG" id="cbar:PATL70BA_2438"/>
<keyword evidence="6 8" id="KW-1133">Transmembrane helix</keyword>
<dbReference type="Gene3D" id="1.20.1530.20">
    <property type="match status" value="2"/>
</dbReference>
<dbReference type="InterPro" id="IPR038770">
    <property type="entry name" value="Na+/solute_symporter_sf"/>
</dbReference>
<feature type="transmembrane region" description="Helical" evidence="8">
    <location>
        <begin position="46"/>
        <end position="63"/>
    </location>
</feature>
<feature type="transmembrane region" description="Helical" evidence="8">
    <location>
        <begin position="208"/>
        <end position="225"/>
    </location>
</feature>
<comment type="subcellular location">
    <subcellularLocation>
        <location evidence="1">Cell membrane</location>
        <topology evidence="1">Multi-pass membrane protein</topology>
    </subcellularLocation>
</comment>
<evidence type="ECO:0000256" key="1">
    <source>
        <dbReference type="ARBA" id="ARBA00004651"/>
    </source>
</evidence>
<keyword evidence="10" id="KW-1185">Reference proteome</keyword>
<accession>A0A3P7PE31</accession>
<evidence type="ECO:0000256" key="8">
    <source>
        <dbReference type="SAM" id="Phobius"/>
    </source>
</evidence>
<dbReference type="GO" id="GO:0055085">
    <property type="term" value="P:transmembrane transport"/>
    <property type="evidence" value="ECO:0007669"/>
    <property type="project" value="InterPro"/>
</dbReference>
<evidence type="ECO:0000256" key="3">
    <source>
        <dbReference type="ARBA" id="ARBA00022448"/>
    </source>
</evidence>
<feature type="transmembrane region" description="Helical" evidence="8">
    <location>
        <begin position="70"/>
        <end position="91"/>
    </location>
</feature>
<feature type="transmembrane region" description="Helical" evidence="8">
    <location>
        <begin position="111"/>
        <end position="134"/>
    </location>
</feature>
<reference evidence="9 10" key="1">
    <citation type="submission" date="2018-09" db="EMBL/GenBank/DDBJ databases">
        <authorList>
            <person name="Postec A."/>
        </authorList>
    </citation>
    <scope>NUCLEOTIDE SEQUENCE [LARGE SCALE GENOMIC DNA]</scope>
    <source>
        <strain evidence="9">70B-A</strain>
    </source>
</reference>
<dbReference type="EMBL" id="LR130778">
    <property type="protein sequence ID" value="VDN48333.1"/>
    <property type="molecule type" value="Genomic_DNA"/>
</dbReference>
<dbReference type="RefSeq" id="WP_125137478.1">
    <property type="nucleotide sequence ID" value="NZ_LR130778.1"/>
</dbReference>
<dbReference type="Proteomes" id="UP000279029">
    <property type="component" value="Chromosome"/>
</dbReference>
<dbReference type="GO" id="GO:0005886">
    <property type="term" value="C:plasma membrane"/>
    <property type="evidence" value="ECO:0007669"/>
    <property type="project" value="UniProtKB-SubCell"/>
</dbReference>
<evidence type="ECO:0000256" key="4">
    <source>
        <dbReference type="ARBA" id="ARBA00022475"/>
    </source>
</evidence>
<proteinExistence type="inferred from homology"/>
<dbReference type="InterPro" id="IPR004776">
    <property type="entry name" value="Mem_transp_PIN-like"/>
</dbReference>
<evidence type="ECO:0000256" key="5">
    <source>
        <dbReference type="ARBA" id="ARBA00022692"/>
    </source>
</evidence>
<feature type="transmembrane region" description="Helical" evidence="8">
    <location>
        <begin position="237"/>
        <end position="259"/>
    </location>
</feature>
<organism evidence="9 10">
    <name type="scientific">Petrocella atlantisensis</name>
    <dbReference type="NCBI Taxonomy" id="2173034"/>
    <lineage>
        <taxon>Bacteria</taxon>
        <taxon>Bacillati</taxon>
        <taxon>Bacillota</taxon>
        <taxon>Clostridia</taxon>
        <taxon>Lachnospirales</taxon>
        <taxon>Vallitaleaceae</taxon>
        <taxon>Petrocella</taxon>
    </lineage>
</organism>
<dbReference type="AlphaFoldDB" id="A0A3P7PE31"/>
<evidence type="ECO:0008006" key="11">
    <source>
        <dbReference type="Google" id="ProtNLM"/>
    </source>
</evidence>